<dbReference type="EMBL" id="GG745333">
    <property type="protein sequence ID" value="KNE58554.1"/>
    <property type="molecule type" value="Genomic_DNA"/>
</dbReference>
<protein>
    <submittedName>
        <fullName evidence="2">Uncharacterized protein</fullName>
    </submittedName>
</protein>
<feature type="compositionally biased region" description="Basic and acidic residues" evidence="1">
    <location>
        <begin position="310"/>
        <end position="323"/>
    </location>
</feature>
<evidence type="ECO:0000256" key="1">
    <source>
        <dbReference type="SAM" id="MobiDB-lite"/>
    </source>
</evidence>
<organism evidence="2 3">
    <name type="scientific">Allomyces macrogynus (strain ATCC 38327)</name>
    <name type="common">Allomyces javanicus var. macrogynus</name>
    <dbReference type="NCBI Taxonomy" id="578462"/>
    <lineage>
        <taxon>Eukaryota</taxon>
        <taxon>Fungi</taxon>
        <taxon>Fungi incertae sedis</taxon>
        <taxon>Blastocladiomycota</taxon>
        <taxon>Blastocladiomycetes</taxon>
        <taxon>Blastocladiales</taxon>
        <taxon>Blastocladiaceae</taxon>
        <taxon>Allomyces</taxon>
    </lineage>
</organism>
<evidence type="ECO:0000313" key="3">
    <source>
        <dbReference type="Proteomes" id="UP000054350"/>
    </source>
</evidence>
<dbReference type="VEuPathDB" id="FungiDB:AMAG_04119"/>
<feature type="compositionally biased region" description="Polar residues" evidence="1">
    <location>
        <begin position="357"/>
        <end position="368"/>
    </location>
</feature>
<feature type="compositionally biased region" description="Low complexity" evidence="1">
    <location>
        <begin position="377"/>
        <end position="388"/>
    </location>
</feature>
<feature type="compositionally biased region" description="Polar residues" evidence="1">
    <location>
        <begin position="236"/>
        <end position="246"/>
    </location>
</feature>
<accession>A0A0L0S879</accession>
<gene>
    <name evidence="2" type="ORF">AMAG_04119</name>
</gene>
<feature type="region of interest" description="Disordered" evidence="1">
    <location>
        <begin position="456"/>
        <end position="496"/>
    </location>
</feature>
<feature type="compositionally biased region" description="Basic and acidic residues" evidence="1">
    <location>
        <begin position="287"/>
        <end position="300"/>
    </location>
</feature>
<feature type="compositionally biased region" description="Basic residues" evidence="1">
    <location>
        <begin position="1"/>
        <end position="10"/>
    </location>
</feature>
<keyword evidence="3" id="KW-1185">Reference proteome</keyword>
<dbReference type="AlphaFoldDB" id="A0A0L0S879"/>
<feature type="region of interest" description="Disordered" evidence="1">
    <location>
        <begin position="236"/>
        <end position="388"/>
    </location>
</feature>
<reference evidence="3" key="2">
    <citation type="submission" date="2009-11" db="EMBL/GenBank/DDBJ databases">
        <title>The Genome Sequence of Allomyces macrogynus strain ATCC 38327.</title>
        <authorList>
            <consortium name="The Broad Institute Genome Sequencing Platform"/>
            <person name="Russ C."/>
            <person name="Cuomo C."/>
            <person name="Shea T."/>
            <person name="Young S.K."/>
            <person name="Zeng Q."/>
            <person name="Koehrsen M."/>
            <person name="Haas B."/>
            <person name="Borodovsky M."/>
            <person name="Guigo R."/>
            <person name="Alvarado L."/>
            <person name="Berlin A."/>
            <person name="Borenstein D."/>
            <person name="Chen Z."/>
            <person name="Engels R."/>
            <person name="Freedman E."/>
            <person name="Gellesch M."/>
            <person name="Goldberg J."/>
            <person name="Griggs A."/>
            <person name="Gujja S."/>
            <person name="Heiman D."/>
            <person name="Hepburn T."/>
            <person name="Howarth C."/>
            <person name="Jen D."/>
            <person name="Larson L."/>
            <person name="Lewis B."/>
            <person name="Mehta T."/>
            <person name="Park D."/>
            <person name="Pearson M."/>
            <person name="Roberts A."/>
            <person name="Saif S."/>
            <person name="Shenoy N."/>
            <person name="Sisk P."/>
            <person name="Stolte C."/>
            <person name="Sykes S."/>
            <person name="Walk T."/>
            <person name="White J."/>
            <person name="Yandava C."/>
            <person name="Burger G."/>
            <person name="Gray M.W."/>
            <person name="Holland P.W.H."/>
            <person name="King N."/>
            <person name="Lang F.B.F."/>
            <person name="Roger A.J."/>
            <person name="Ruiz-Trillo I."/>
            <person name="Lander E."/>
            <person name="Nusbaum C."/>
        </authorList>
    </citation>
    <scope>NUCLEOTIDE SEQUENCE [LARGE SCALE GENOMIC DNA]</scope>
    <source>
        <strain evidence="3">ATCC 38327</strain>
    </source>
</reference>
<evidence type="ECO:0000313" key="2">
    <source>
        <dbReference type="EMBL" id="KNE58554.1"/>
    </source>
</evidence>
<sequence>MCGSRQKRTGCGKWTHTRPSSTPSTASGNGSFSRKWRLPRCVPRSEKWCVRRAKALAKRLHQELRAKRDAEAEASQLRFLINQQSTRMTRLHPAYSSSSGAIRHQHWPPSSHDSSITDRSDASFHSSRYRSPMRPVHADPNPVSPLASPDTPSLAPSAVDLRPVNQPVHLFSRTTVPAGGDAEKVAMTSAREPVDVKPAGGRSSFFLEDPSVEFNSTVLLGAQEHVEAVVATPSRPTATLSVSPDSFSDAEPVQPDPRPPVVESASVSRGARGHDENPPALSPVRDAQPRRTEVAADAHLHVGRRPSLVDNDRDAPPELHESTEPAFTSLAPLVNPPPRPLFSNFLPRPDVPDEAASTATPLMPSKSSVADAAPIPSKSASVSRSGSRRNLLDVLPLGNAEPAVARVAIGNTIVPNEPQVDEKEREKRVREAAQQAQIKAITQANPLLQEYMARSASQRVAEPALPVPDVEDTESVDYGAGETISAMSETDSSSQS</sequence>
<name>A0A0L0S879_ALLM3</name>
<feature type="compositionally biased region" description="Polar residues" evidence="1">
    <location>
        <begin position="17"/>
        <end position="32"/>
    </location>
</feature>
<feature type="region of interest" description="Disordered" evidence="1">
    <location>
        <begin position="1"/>
        <end position="35"/>
    </location>
</feature>
<feature type="region of interest" description="Disordered" evidence="1">
    <location>
        <begin position="91"/>
        <end position="158"/>
    </location>
</feature>
<reference evidence="2 3" key="1">
    <citation type="submission" date="2009-11" db="EMBL/GenBank/DDBJ databases">
        <title>Annotation of Allomyces macrogynus ATCC 38327.</title>
        <authorList>
            <consortium name="The Broad Institute Genome Sequencing Platform"/>
            <person name="Russ C."/>
            <person name="Cuomo C."/>
            <person name="Burger G."/>
            <person name="Gray M.W."/>
            <person name="Holland P.W.H."/>
            <person name="King N."/>
            <person name="Lang F.B.F."/>
            <person name="Roger A.J."/>
            <person name="Ruiz-Trillo I."/>
            <person name="Young S.K."/>
            <person name="Zeng Q."/>
            <person name="Gargeya S."/>
            <person name="Fitzgerald M."/>
            <person name="Haas B."/>
            <person name="Abouelleil A."/>
            <person name="Alvarado L."/>
            <person name="Arachchi H.M."/>
            <person name="Berlin A."/>
            <person name="Chapman S.B."/>
            <person name="Gearin G."/>
            <person name="Goldberg J."/>
            <person name="Griggs A."/>
            <person name="Gujja S."/>
            <person name="Hansen M."/>
            <person name="Heiman D."/>
            <person name="Howarth C."/>
            <person name="Larimer J."/>
            <person name="Lui A."/>
            <person name="MacDonald P.J.P."/>
            <person name="McCowen C."/>
            <person name="Montmayeur A."/>
            <person name="Murphy C."/>
            <person name="Neiman D."/>
            <person name="Pearson M."/>
            <person name="Priest M."/>
            <person name="Roberts A."/>
            <person name="Saif S."/>
            <person name="Shea T."/>
            <person name="Sisk P."/>
            <person name="Stolte C."/>
            <person name="Sykes S."/>
            <person name="Wortman J."/>
            <person name="Nusbaum C."/>
            <person name="Birren B."/>
        </authorList>
    </citation>
    <scope>NUCLEOTIDE SEQUENCE [LARGE SCALE GENOMIC DNA]</scope>
    <source>
        <strain evidence="2 3">ATCC 38327</strain>
    </source>
</reference>
<feature type="compositionally biased region" description="Polar residues" evidence="1">
    <location>
        <begin position="485"/>
        <end position="496"/>
    </location>
</feature>
<proteinExistence type="predicted"/>
<dbReference type="Proteomes" id="UP000054350">
    <property type="component" value="Unassembled WGS sequence"/>
</dbReference>